<gene>
    <name evidence="1" type="ORF">CJ204_11415</name>
</gene>
<dbReference type="SUPFAM" id="SSF52540">
    <property type="entry name" value="P-loop containing nucleoside triphosphate hydrolases"/>
    <property type="match status" value="1"/>
</dbReference>
<dbReference type="Gene3D" id="3.40.50.300">
    <property type="entry name" value="P-loop containing nucleotide triphosphate hydrolases"/>
    <property type="match status" value="1"/>
</dbReference>
<evidence type="ECO:0000313" key="2">
    <source>
        <dbReference type="Proteomes" id="UP000235363"/>
    </source>
</evidence>
<evidence type="ECO:0008006" key="3">
    <source>
        <dbReference type="Google" id="ProtNLM"/>
    </source>
</evidence>
<protein>
    <recommendedName>
        <fullName evidence="3">Para-aminobenzoate synthase</fullName>
    </recommendedName>
</protein>
<dbReference type="AlphaFoldDB" id="A0A2N6SW92"/>
<proteinExistence type="predicted"/>
<name>A0A2N6SW92_9CORY</name>
<dbReference type="InterPro" id="IPR027417">
    <property type="entry name" value="P-loop_NTPase"/>
</dbReference>
<reference evidence="1 2" key="1">
    <citation type="submission" date="2017-09" db="EMBL/GenBank/DDBJ databases">
        <title>Bacterial strain isolated from the female urinary microbiota.</title>
        <authorList>
            <person name="Thomas-White K."/>
            <person name="Kumar N."/>
            <person name="Forster S."/>
            <person name="Putonti C."/>
            <person name="Lawley T."/>
            <person name="Wolfe A.J."/>
        </authorList>
    </citation>
    <scope>NUCLEOTIDE SEQUENCE [LARGE SCALE GENOMIC DNA]</scope>
    <source>
        <strain evidence="1 2">UMB0908</strain>
    </source>
</reference>
<dbReference type="STRING" id="1725.WU86_05290"/>
<comment type="caution">
    <text evidence="1">The sequence shown here is derived from an EMBL/GenBank/DDBJ whole genome shotgun (WGS) entry which is preliminary data.</text>
</comment>
<dbReference type="Proteomes" id="UP000235363">
    <property type="component" value="Unassembled WGS sequence"/>
</dbReference>
<dbReference type="EMBL" id="PNHF01000032">
    <property type="protein sequence ID" value="PMC61343.1"/>
    <property type="molecule type" value="Genomic_DNA"/>
</dbReference>
<dbReference type="RefSeq" id="WP_102214428.1">
    <property type="nucleotide sequence ID" value="NZ_PNHF01000032.1"/>
</dbReference>
<sequence>MILLIDGRSGSGKTTFAARLHGVLGWPVVHLEDAYPGWTGLSAASDAVADSMLDPDAAGFRRWDWFASEWAEWVDLSEFVGAHAESGTERPRSLIIEGCGAVTAANLTAARAIGDGEAWGVWVELDEATRYARAMARDPYFHGHWRMWAAQEDRHIARHEPRGLADWTVRPR</sequence>
<organism evidence="1 2">
    <name type="scientific">Corynebacterium xerosis</name>
    <dbReference type="NCBI Taxonomy" id="1725"/>
    <lineage>
        <taxon>Bacteria</taxon>
        <taxon>Bacillati</taxon>
        <taxon>Actinomycetota</taxon>
        <taxon>Actinomycetes</taxon>
        <taxon>Mycobacteriales</taxon>
        <taxon>Corynebacteriaceae</taxon>
        <taxon>Corynebacterium</taxon>
    </lineage>
</organism>
<evidence type="ECO:0000313" key="1">
    <source>
        <dbReference type="EMBL" id="PMC61343.1"/>
    </source>
</evidence>
<accession>A0A2N6SW92</accession>